<dbReference type="GO" id="GO:0016814">
    <property type="term" value="F:hydrolase activity, acting on carbon-nitrogen (but not peptide) bonds, in cyclic amidines"/>
    <property type="evidence" value="ECO:0007669"/>
    <property type="project" value="UniProtKB-ARBA"/>
</dbReference>
<dbReference type="Proteomes" id="UP000050509">
    <property type="component" value="Unassembled WGS sequence"/>
</dbReference>
<evidence type="ECO:0000313" key="7">
    <source>
        <dbReference type="EMBL" id="KPV49144.1"/>
    </source>
</evidence>
<keyword evidence="4" id="KW-0378">Hydrolase</keyword>
<evidence type="ECO:0000256" key="1">
    <source>
        <dbReference type="ARBA" id="ARBA00001947"/>
    </source>
</evidence>
<gene>
    <name evidence="7" type="ORF">SE17_34285</name>
</gene>
<dbReference type="PATRIC" id="fig|186479.3.peg.4139"/>
<name>A0A0P9CSY8_9CHLR</name>
<dbReference type="GO" id="GO:0019239">
    <property type="term" value="F:deaminase activity"/>
    <property type="evidence" value="ECO:0007669"/>
    <property type="project" value="InterPro"/>
</dbReference>
<dbReference type="PANTHER" id="PTHR43114:SF6">
    <property type="entry name" value="ADENINE DEAMINASE"/>
    <property type="match status" value="1"/>
</dbReference>
<reference evidence="7 8" key="1">
    <citation type="submission" date="2015-09" db="EMBL/GenBank/DDBJ databases">
        <title>Draft genome sequence of Kouleothrix aurantiaca JCM 19913.</title>
        <authorList>
            <person name="Hemp J."/>
        </authorList>
    </citation>
    <scope>NUCLEOTIDE SEQUENCE [LARGE SCALE GENOMIC DNA]</scope>
    <source>
        <strain evidence="7 8">COM-B</strain>
    </source>
</reference>
<evidence type="ECO:0000256" key="3">
    <source>
        <dbReference type="ARBA" id="ARBA00022723"/>
    </source>
</evidence>
<feature type="non-terminal residue" evidence="7">
    <location>
        <position position="1"/>
    </location>
</feature>
<keyword evidence="8" id="KW-1185">Reference proteome</keyword>
<evidence type="ECO:0000256" key="4">
    <source>
        <dbReference type="ARBA" id="ARBA00022801"/>
    </source>
</evidence>
<dbReference type="SUPFAM" id="SSF51556">
    <property type="entry name" value="Metallo-dependent hydrolases"/>
    <property type="match status" value="1"/>
</dbReference>
<accession>A0A0P9CSY8</accession>
<dbReference type="PANTHER" id="PTHR43114">
    <property type="entry name" value="ADENINE DEAMINASE"/>
    <property type="match status" value="1"/>
</dbReference>
<dbReference type="InterPro" id="IPR032466">
    <property type="entry name" value="Metal_Hydrolase"/>
</dbReference>
<dbReference type="InterPro" id="IPR006330">
    <property type="entry name" value="Ado/ade_deaminase"/>
</dbReference>
<keyword evidence="3" id="KW-0479">Metal-binding</keyword>
<dbReference type="AlphaFoldDB" id="A0A0P9CSY8"/>
<dbReference type="EMBL" id="LJCR01002167">
    <property type="protein sequence ID" value="KPV49144.1"/>
    <property type="molecule type" value="Genomic_DNA"/>
</dbReference>
<evidence type="ECO:0000256" key="5">
    <source>
        <dbReference type="ARBA" id="ARBA00022833"/>
    </source>
</evidence>
<sequence>GVVALGLGGDEQGNPPEKHRAAFERARAAGLPAVPHAGETDGPRSIWGALRDLHAVRIGHGVRCVEDPALVRELHARQTPLEVCPSSNVCLGVAPSLPGHQLPAMLDAGLLVTLGSDDPPMFNTTLTREYQLVAEQFGLGADRIEQLALNGVRASLLPPAERAALEASFAADFARLRAEHGLA</sequence>
<feature type="domain" description="Adenosine deaminase" evidence="6">
    <location>
        <begin position="1"/>
        <end position="166"/>
    </location>
</feature>
<evidence type="ECO:0000259" key="6">
    <source>
        <dbReference type="Pfam" id="PF00962"/>
    </source>
</evidence>
<dbReference type="GO" id="GO:0046872">
    <property type="term" value="F:metal ion binding"/>
    <property type="evidence" value="ECO:0007669"/>
    <property type="project" value="UniProtKB-KW"/>
</dbReference>
<protein>
    <recommendedName>
        <fullName evidence="6">Adenosine deaminase domain-containing protein</fullName>
    </recommendedName>
</protein>
<dbReference type="Gene3D" id="3.20.20.140">
    <property type="entry name" value="Metal-dependent hydrolases"/>
    <property type="match status" value="1"/>
</dbReference>
<evidence type="ECO:0000313" key="8">
    <source>
        <dbReference type="Proteomes" id="UP000050509"/>
    </source>
</evidence>
<dbReference type="InterPro" id="IPR001365">
    <property type="entry name" value="A_deaminase_dom"/>
</dbReference>
<comment type="caution">
    <text evidence="7">The sequence shown here is derived from an EMBL/GenBank/DDBJ whole genome shotgun (WGS) entry which is preliminary data.</text>
</comment>
<keyword evidence="5" id="KW-0862">Zinc</keyword>
<comment type="cofactor">
    <cofactor evidence="1">
        <name>Zn(2+)</name>
        <dbReference type="ChEBI" id="CHEBI:29105"/>
    </cofactor>
</comment>
<evidence type="ECO:0000256" key="2">
    <source>
        <dbReference type="ARBA" id="ARBA00006676"/>
    </source>
</evidence>
<organism evidence="7 8">
    <name type="scientific">Kouleothrix aurantiaca</name>
    <dbReference type="NCBI Taxonomy" id="186479"/>
    <lineage>
        <taxon>Bacteria</taxon>
        <taxon>Bacillati</taxon>
        <taxon>Chloroflexota</taxon>
        <taxon>Chloroflexia</taxon>
        <taxon>Chloroflexales</taxon>
        <taxon>Roseiflexineae</taxon>
        <taxon>Roseiflexaceae</taxon>
        <taxon>Kouleothrix</taxon>
    </lineage>
</organism>
<dbReference type="Pfam" id="PF00962">
    <property type="entry name" value="A_deaminase"/>
    <property type="match status" value="1"/>
</dbReference>
<comment type="similarity">
    <text evidence="2">Belongs to the metallo-dependent hydrolases superfamily. Adenosine and AMP deaminases family.</text>
</comment>
<proteinExistence type="inferred from homology"/>